<organism evidence="3 4">
    <name type="scientific">Quercus lobata</name>
    <name type="common">Valley oak</name>
    <dbReference type="NCBI Taxonomy" id="97700"/>
    <lineage>
        <taxon>Eukaryota</taxon>
        <taxon>Viridiplantae</taxon>
        <taxon>Streptophyta</taxon>
        <taxon>Embryophyta</taxon>
        <taxon>Tracheophyta</taxon>
        <taxon>Spermatophyta</taxon>
        <taxon>Magnoliopsida</taxon>
        <taxon>eudicotyledons</taxon>
        <taxon>Gunneridae</taxon>
        <taxon>Pentapetalae</taxon>
        <taxon>rosids</taxon>
        <taxon>fabids</taxon>
        <taxon>Fagales</taxon>
        <taxon>Fagaceae</taxon>
        <taxon>Quercus</taxon>
    </lineage>
</organism>
<reference evidence="3 4" key="1">
    <citation type="journal article" date="2016" name="G3 (Bethesda)">
        <title>First Draft Assembly and Annotation of the Genome of a California Endemic Oak Quercus lobata Nee (Fagaceae).</title>
        <authorList>
            <person name="Sork V.L."/>
            <person name="Fitz-Gibbon S.T."/>
            <person name="Puiu D."/>
            <person name="Crepeau M."/>
            <person name="Gugger P.F."/>
            <person name="Sherman R."/>
            <person name="Stevens K."/>
            <person name="Langley C.H."/>
            <person name="Pellegrini M."/>
            <person name="Salzberg S.L."/>
        </authorList>
    </citation>
    <scope>NUCLEOTIDE SEQUENCE [LARGE SCALE GENOMIC DNA]</scope>
    <source>
        <strain evidence="3 4">cv. SW786</strain>
    </source>
</reference>
<protein>
    <recommendedName>
        <fullName evidence="5">Coiled-coil domain-containing protein SCD2</fullName>
    </recommendedName>
</protein>
<feature type="compositionally biased region" description="Polar residues" evidence="2">
    <location>
        <begin position="126"/>
        <end position="177"/>
    </location>
</feature>
<dbReference type="GO" id="GO:0000911">
    <property type="term" value="P:cytokinesis by cell plate formation"/>
    <property type="evidence" value="ECO:0007669"/>
    <property type="project" value="InterPro"/>
</dbReference>
<dbReference type="InParanoid" id="A0A7N2L333"/>
<evidence type="ECO:0000313" key="4">
    <source>
        <dbReference type="Proteomes" id="UP000594261"/>
    </source>
</evidence>
<feature type="region of interest" description="Disordered" evidence="2">
    <location>
        <begin position="604"/>
        <end position="652"/>
    </location>
</feature>
<reference evidence="3" key="2">
    <citation type="submission" date="2021-01" db="UniProtKB">
        <authorList>
            <consortium name="EnsemblPlants"/>
        </authorList>
    </citation>
    <scope>IDENTIFICATION</scope>
</reference>
<evidence type="ECO:0000256" key="2">
    <source>
        <dbReference type="SAM" id="MobiDB-lite"/>
    </source>
</evidence>
<dbReference type="EMBL" id="LRBV02000003">
    <property type="status" value="NOT_ANNOTATED_CDS"/>
    <property type="molecule type" value="Genomic_DNA"/>
</dbReference>
<dbReference type="PANTHER" id="PTHR31762">
    <property type="entry name" value="FAS-BINDING FACTOR-LIKE PROTEIN"/>
    <property type="match status" value="1"/>
</dbReference>
<accession>A0A7N2L333</accession>
<feature type="compositionally biased region" description="Basic residues" evidence="2">
    <location>
        <begin position="610"/>
        <end position="619"/>
    </location>
</feature>
<name>A0A7N2L333_QUELO</name>
<proteinExistence type="predicted"/>
<dbReference type="EnsemblPlants" id="QL03p000945:mrna">
    <property type="protein sequence ID" value="QL03p000945:mrna"/>
    <property type="gene ID" value="QL03p000945"/>
</dbReference>
<dbReference type="Gramene" id="QL03p000945:mrna">
    <property type="protein sequence ID" value="QL03p000945:mrna"/>
    <property type="gene ID" value="QL03p000945"/>
</dbReference>
<sequence length="652" mass="72627">MDRMRPVYVRQKSTVGTPGAPSSPMMSPLHRHARSGSTGVANLKKQKAAAQRLAQVMAHQQADEDDEEDDLFNDYSSVSGGSIGLAGGRSMRSRSPLPAPSVQEQPPPVNSSSGGRSSLSIIYVEQPSSGRSISAGRPSQSSNSVEQPLSARSVSTGRSSLPTNSIEQPPSARSTSAARPLLGVKPVPLVPSSVPISLRPTFSNISQDVPIDNRRDKRMSLDFGSMNLKETSNQYSSALQDELDMLQEENESLLEKLRFAEERSEEAEERARQLEKQIANFGDGVTLEARHLSRQASRKEAALQQREVCRSNTLAISITLQLCKCKLAALRVAAQTHGSSSEIIALRTEAESARDEATYALEQLHEAEDELKSLRIMTQRMILTQEEMEEVVLKRCWLARYWSFCVRHGIHEEIAGARYEYWSSFAPLPVDVVLAAGKRAKEEIVNDDLEEKEKVPSDSNGLFGEGNIENILLVEKGLRELASLKVEEAVALEMAQKRRPSSLKSGSTDEVKLPSEGQFEAFELSPEECEDVLFRQAWLTYFWRRAKIHGLEPDIADERLQFWINQQTKSPTSHDAVDVEKGFMELRKLGIETQLWEESRKWLEQDSSSKAHKRHKSGKQRAGLFHASSRPYPSFTKKDEGKKSLAKDSETP</sequence>
<feature type="coiled-coil region" evidence="1">
    <location>
        <begin position="236"/>
        <end position="284"/>
    </location>
</feature>
<dbReference type="PANTHER" id="PTHR31762:SF10">
    <property type="entry name" value="FAS-BINDING FACTOR-LIKE PROTEIN"/>
    <property type="match status" value="1"/>
</dbReference>
<dbReference type="AlphaFoldDB" id="A0A7N2L333"/>
<dbReference type="Proteomes" id="UP000594261">
    <property type="component" value="Chromosome 3"/>
</dbReference>
<evidence type="ECO:0000256" key="1">
    <source>
        <dbReference type="SAM" id="Coils"/>
    </source>
</evidence>
<dbReference type="InterPro" id="IPR040321">
    <property type="entry name" value="SCD2-like"/>
</dbReference>
<evidence type="ECO:0000313" key="3">
    <source>
        <dbReference type="EnsemblPlants" id="QL03p000945:mrna"/>
    </source>
</evidence>
<keyword evidence="1" id="KW-0175">Coiled coil</keyword>
<feature type="compositionally biased region" description="Basic and acidic residues" evidence="2">
    <location>
        <begin position="636"/>
        <end position="652"/>
    </location>
</feature>
<dbReference type="OMA" id="RMRPVYV"/>
<feature type="compositionally biased region" description="Acidic residues" evidence="2">
    <location>
        <begin position="63"/>
        <end position="72"/>
    </location>
</feature>
<evidence type="ECO:0008006" key="5">
    <source>
        <dbReference type="Google" id="ProtNLM"/>
    </source>
</evidence>
<feature type="compositionally biased region" description="Low complexity" evidence="2">
    <location>
        <begin position="111"/>
        <end position="120"/>
    </location>
</feature>
<feature type="region of interest" description="Disordered" evidence="2">
    <location>
        <begin position="1"/>
        <end position="179"/>
    </location>
</feature>
<keyword evidence="4" id="KW-1185">Reference proteome</keyword>